<sequence length="591" mass="62871">MHDSQSQFRRTTIHMSVLVAALTLAACGGGSDGNFAANNLSTQPAPSAQTSATPTPTPSPTATPTPAPSATPTPAPTPTATPTPISGEFTQSSVAMANPAPSSSLALFNLEGYAQSANVTGGGVLAETSANYCKVSNATEFTAAINNIKTTAKTPCKVIEITADLNLGWNEIGAANQTGNMTSNNASNLPATTLTTMRAAGTSLINIQSFSGLTIYSKNGATIRHAEFNIKNGGNIILRNLKFAEMWEWDELTKGNYDKNDWDFVTTGDGGGVVNGVWIDHCTFTKAYDGITDIKGASSATGGTTGVTVSWSEIVPEDPVFMQHEFDAIEADRANNPMYDYLRKAGFTEADIIRVATPQKKNSLVGALDLKESSVYTVTLHHDYFKNLQDRMPRLRSGDVHIYNLLADSSDNLLTKVWRDNIVTQNAQLSKDLDGNGGTQKYHFEIISNGSISTEGGSMEIAKSAYIGVLTPLRNNQSDPSNPAYTGAIRAFDVMHTLLAAQMPAASQQSSYTDTQGNVWATWEGNSHGANSTLGPNQAPEIAFVWHNGTPSYTAHMHEVSQLKDLLSGPNSKAGAGKITMTTAQWLSPTN</sequence>
<dbReference type="PANTHER" id="PTHR31683">
    <property type="entry name" value="PECTATE LYASE 18-RELATED"/>
    <property type="match status" value="1"/>
</dbReference>
<evidence type="ECO:0000256" key="2">
    <source>
        <dbReference type="SAM" id="MobiDB-lite"/>
    </source>
</evidence>
<dbReference type="SUPFAM" id="SSF51126">
    <property type="entry name" value="Pectin lyase-like"/>
    <property type="match status" value="1"/>
</dbReference>
<evidence type="ECO:0000259" key="4">
    <source>
        <dbReference type="Pfam" id="PF00544"/>
    </source>
</evidence>
<feature type="compositionally biased region" description="Low complexity" evidence="2">
    <location>
        <begin position="41"/>
        <end position="54"/>
    </location>
</feature>
<dbReference type="InterPro" id="IPR011050">
    <property type="entry name" value="Pectin_lyase_fold/virulence"/>
</dbReference>
<organism evidence="5 6">
    <name type="scientific">Silvimonas iriomotensis</name>
    <dbReference type="NCBI Taxonomy" id="449662"/>
    <lineage>
        <taxon>Bacteria</taxon>
        <taxon>Pseudomonadati</taxon>
        <taxon>Pseudomonadota</taxon>
        <taxon>Betaproteobacteria</taxon>
        <taxon>Neisseriales</taxon>
        <taxon>Chitinibacteraceae</taxon>
        <taxon>Silvimonas</taxon>
    </lineage>
</organism>
<dbReference type="Pfam" id="PF00544">
    <property type="entry name" value="Pectate_lyase_4"/>
    <property type="match status" value="2"/>
</dbReference>
<dbReference type="InterPro" id="IPR045032">
    <property type="entry name" value="PEL"/>
</dbReference>
<feature type="domain" description="Pectate lyase" evidence="4">
    <location>
        <begin position="360"/>
        <end position="470"/>
    </location>
</feature>
<feature type="compositionally biased region" description="Pro residues" evidence="2">
    <location>
        <begin position="55"/>
        <end position="81"/>
    </location>
</feature>
<reference evidence="6" key="1">
    <citation type="journal article" date="2019" name="Int. J. Syst. Evol. Microbiol.">
        <title>The Global Catalogue of Microorganisms (GCM) 10K type strain sequencing project: providing services to taxonomists for standard genome sequencing and annotation.</title>
        <authorList>
            <consortium name="The Broad Institute Genomics Platform"/>
            <consortium name="The Broad Institute Genome Sequencing Center for Infectious Disease"/>
            <person name="Wu L."/>
            <person name="Ma J."/>
        </authorList>
    </citation>
    <scope>NUCLEOTIDE SEQUENCE [LARGE SCALE GENOMIC DNA]</scope>
    <source>
        <strain evidence="6">CGMCC 1.8859</strain>
    </source>
</reference>
<dbReference type="InterPro" id="IPR012334">
    <property type="entry name" value="Pectin_lyas_fold"/>
</dbReference>
<dbReference type="Gene3D" id="2.160.20.10">
    <property type="entry name" value="Single-stranded right-handed beta-helix, Pectin lyase-like"/>
    <property type="match status" value="1"/>
</dbReference>
<dbReference type="PANTHER" id="PTHR31683:SF18">
    <property type="entry name" value="PECTATE LYASE 21-RELATED"/>
    <property type="match status" value="1"/>
</dbReference>
<evidence type="ECO:0000256" key="3">
    <source>
        <dbReference type="SAM" id="SignalP"/>
    </source>
</evidence>
<keyword evidence="3" id="KW-0732">Signal</keyword>
<dbReference type="RefSeq" id="WP_188707015.1">
    <property type="nucleotide sequence ID" value="NZ_BMLX01000009.1"/>
</dbReference>
<proteinExistence type="predicted"/>
<dbReference type="Proteomes" id="UP000637267">
    <property type="component" value="Unassembled WGS sequence"/>
</dbReference>
<keyword evidence="6" id="KW-1185">Reference proteome</keyword>
<evidence type="ECO:0000313" key="5">
    <source>
        <dbReference type="EMBL" id="GGP24049.1"/>
    </source>
</evidence>
<gene>
    <name evidence="5" type="ORF">GCM10010970_40490</name>
</gene>
<name>A0ABQ2PEQ7_9NEIS</name>
<dbReference type="EMBL" id="BMLX01000009">
    <property type="protein sequence ID" value="GGP24049.1"/>
    <property type="molecule type" value="Genomic_DNA"/>
</dbReference>
<feature type="domain" description="Pectate lyase" evidence="4">
    <location>
        <begin position="109"/>
        <end position="318"/>
    </location>
</feature>
<dbReference type="InterPro" id="IPR002022">
    <property type="entry name" value="Pec_lyase"/>
</dbReference>
<accession>A0ABQ2PEQ7</accession>
<feature type="chain" id="PRO_5045126607" description="Pectate lyase domain-containing protein" evidence="3">
    <location>
        <begin position="37"/>
        <end position="591"/>
    </location>
</feature>
<evidence type="ECO:0000313" key="6">
    <source>
        <dbReference type="Proteomes" id="UP000637267"/>
    </source>
</evidence>
<feature type="signal peptide" evidence="3">
    <location>
        <begin position="1"/>
        <end position="36"/>
    </location>
</feature>
<feature type="region of interest" description="Disordered" evidence="2">
    <location>
        <begin position="37"/>
        <end position="87"/>
    </location>
</feature>
<keyword evidence="1" id="KW-0456">Lyase</keyword>
<comment type="caution">
    <text evidence="5">The sequence shown here is derived from an EMBL/GenBank/DDBJ whole genome shotgun (WGS) entry which is preliminary data.</text>
</comment>
<protein>
    <recommendedName>
        <fullName evidence="4">Pectate lyase domain-containing protein</fullName>
    </recommendedName>
</protein>
<evidence type="ECO:0000256" key="1">
    <source>
        <dbReference type="ARBA" id="ARBA00023239"/>
    </source>
</evidence>